<name>A0ABW2KJD3_9ACTN</name>
<dbReference type="Gene3D" id="3.60.15.10">
    <property type="entry name" value="Ribonuclease Z/Hydroxyacylglutathione hydrolase-like"/>
    <property type="match status" value="1"/>
</dbReference>
<dbReference type="PANTHER" id="PTHR46018:SF4">
    <property type="entry name" value="METALLO-HYDROLASE YHFI-RELATED"/>
    <property type="match status" value="1"/>
</dbReference>
<evidence type="ECO:0000259" key="1">
    <source>
        <dbReference type="Pfam" id="PF12706"/>
    </source>
</evidence>
<evidence type="ECO:0000313" key="3">
    <source>
        <dbReference type="Proteomes" id="UP001596540"/>
    </source>
</evidence>
<proteinExistence type="predicted"/>
<protein>
    <submittedName>
        <fullName evidence="2">MBL fold metallo-hydrolase</fullName>
    </submittedName>
</protein>
<dbReference type="InterPro" id="IPR001279">
    <property type="entry name" value="Metallo-B-lactamas"/>
</dbReference>
<dbReference type="Pfam" id="PF12706">
    <property type="entry name" value="Lactamase_B_2"/>
    <property type="match status" value="1"/>
</dbReference>
<gene>
    <name evidence="2" type="ORF">ACFQRF_20520</name>
</gene>
<feature type="domain" description="Metallo-beta-lactamase" evidence="1">
    <location>
        <begin position="48"/>
        <end position="234"/>
    </location>
</feature>
<keyword evidence="3" id="KW-1185">Reference proteome</keyword>
<sequence length="275" mass="28642">MVTEPAGSGRGEAAGAGGLCLTVLGSASPYPRPGNPCSGYLVTAGDTRLWLDAGSGTLAALQRYCGLAELTGIWLSHLHADHAADLLTAFYALAFADVRRDAPVPLYAPPGIGERLRHFLSNSGIARLEAAFELHELYDGHRARLGALTLDSGAVRHGMDAYAVRVSDGRAALTYSGDTGPCDELVDLARGTDLLLCEADSDGPPEGEPAVHLTPEQAGATAARAGARRLVITHVGPFQTPEDACRRASAVFRGPVEYAAPGRRFTVAGDAVARS</sequence>
<dbReference type="SUPFAM" id="SSF56281">
    <property type="entry name" value="Metallo-hydrolase/oxidoreductase"/>
    <property type="match status" value="1"/>
</dbReference>
<organism evidence="2 3">
    <name type="scientific">Marinactinospora rubrisoli</name>
    <dbReference type="NCBI Taxonomy" id="2715399"/>
    <lineage>
        <taxon>Bacteria</taxon>
        <taxon>Bacillati</taxon>
        <taxon>Actinomycetota</taxon>
        <taxon>Actinomycetes</taxon>
        <taxon>Streptosporangiales</taxon>
        <taxon>Nocardiopsidaceae</taxon>
        <taxon>Marinactinospora</taxon>
    </lineage>
</organism>
<dbReference type="InterPro" id="IPR036866">
    <property type="entry name" value="RibonucZ/Hydroxyglut_hydro"/>
</dbReference>
<dbReference type="CDD" id="cd07716">
    <property type="entry name" value="RNaseZ_short-form-like_MBL-fold"/>
    <property type="match status" value="1"/>
</dbReference>
<accession>A0ABW2KJD3</accession>
<reference evidence="3" key="1">
    <citation type="journal article" date="2019" name="Int. J. Syst. Evol. Microbiol.">
        <title>The Global Catalogue of Microorganisms (GCM) 10K type strain sequencing project: providing services to taxonomists for standard genome sequencing and annotation.</title>
        <authorList>
            <consortium name="The Broad Institute Genomics Platform"/>
            <consortium name="The Broad Institute Genome Sequencing Center for Infectious Disease"/>
            <person name="Wu L."/>
            <person name="Ma J."/>
        </authorList>
    </citation>
    <scope>NUCLEOTIDE SEQUENCE [LARGE SCALE GENOMIC DNA]</scope>
    <source>
        <strain evidence="3">CGMCC 4.7382</strain>
    </source>
</reference>
<dbReference type="Proteomes" id="UP001596540">
    <property type="component" value="Unassembled WGS sequence"/>
</dbReference>
<evidence type="ECO:0000313" key="2">
    <source>
        <dbReference type="EMBL" id="MFC7330119.1"/>
    </source>
</evidence>
<dbReference type="RefSeq" id="WP_379872760.1">
    <property type="nucleotide sequence ID" value="NZ_JBHTBH010000010.1"/>
</dbReference>
<dbReference type="PANTHER" id="PTHR46018">
    <property type="entry name" value="ZINC PHOSPHODIESTERASE ELAC PROTEIN 1"/>
    <property type="match status" value="1"/>
</dbReference>
<comment type="caution">
    <text evidence="2">The sequence shown here is derived from an EMBL/GenBank/DDBJ whole genome shotgun (WGS) entry which is preliminary data.</text>
</comment>
<dbReference type="EMBL" id="JBHTBH010000010">
    <property type="protein sequence ID" value="MFC7330119.1"/>
    <property type="molecule type" value="Genomic_DNA"/>
</dbReference>